<dbReference type="AlphaFoldDB" id="A0A8S1HE60"/>
<name>A0A8S1HE60_9PELO</name>
<gene>
    <name evidence="1" type="ORF">CAUJ_LOCUS10018</name>
</gene>
<protein>
    <submittedName>
        <fullName evidence="1">Uncharacterized protein</fullName>
    </submittedName>
</protein>
<reference evidence="1" key="1">
    <citation type="submission" date="2020-10" db="EMBL/GenBank/DDBJ databases">
        <authorList>
            <person name="Kikuchi T."/>
        </authorList>
    </citation>
    <scope>NUCLEOTIDE SEQUENCE</scope>
    <source>
        <strain evidence="1">NKZ352</strain>
    </source>
</reference>
<evidence type="ECO:0000313" key="2">
    <source>
        <dbReference type="Proteomes" id="UP000835052"/>
    </source>
</evidence>
<keyword evidence="2" id="KW-1185">Reference proteome</keyword>
<accession>A0A8S1HE60</accession>
<organism evidence="1 2">
    <name type="scientific">Caenorhabditis auriculariae</name>
    <dbReference type="NCBI Taxonomy" id="2777116"/>
    <lineage>
        <taxon>Eukaryota</taxon>
        <taxon>Metazoa</taxon>
        <taxon>Ecdysozoa</taxon>
        <taxon>Nematoda</taxon>
        <taxon>Chromadorea</taxon>
        <taxon>Rhabditida</taxon>
        <taxon>Rhabditina</taxon>
        <taxon>Rhabditomorpha</taxon>
        <taxon>Rhabditoidea</taxon>
        <taxon>Rhabditidae</taxon>
        <taxon>Peloderinae</taxon>
        <taxon>Caenorhabditis</taxon>
    </lineage>
</organism>
<evidence type="ECO:0000313" key="1">
    <source>
        <dbReference type="EMBL" id="CAD6194099.1"/>
    </source>
</evidence>
<comment type="caution">
    <text evidence="1">The sequence shown here is derived from an EMBL/GenBank/DDBJ whole genome shotgun (WGS) entry which is preliminary data.</text>
</comment>
<sequence>MMLKIWMLLDKDVADGRSTTMAGGLFSPKTEERRCLKRNYRPIGIDSSVQLQLLKRARKRTPPDRSLVTSTPGAVLQESLQIEGRVASPLYQARTFVPLASAPHTAAGPVLSNSFDKTGLDVGAGYQKRERLVKVGENTDSRRSFPDVLFLTCCFNAQSCPLFNAEENKDEVCTNFIDRAGQDVSEIELDDWS</sequence>
<proteinExistence type="predicted"/>
<dbReference type="Proteomes" id="UP000835052">
    <property type="component" value="Unassembled WGS sequence"/>
</dbReference>
<dbReference type="EMBL" id="CAJGYM010000041">
    <property type="protein sequence ID" value="CAD6194099.1"/>
    <property type="molecule type" value="Genomic_DNA"/>
</dbReference>